<reference evidence="1 2" key="1">
    <citation type="submission" date="2018-01" db="EMBL/GenBank/DDBJ databases">
        <title>Genome Sequencing and Assembly of Anaerobacter polyendosporus strain CT4.</title>
        <authorList>
            <person name="Tachaapaikoon C."/>
            <person name="Sutheeworapong S."/>
            <person name="Jenjaroenpun P."/>
            <person name="Wongsurawat T."/>
            <person name="Nookeaw I."/>
            <person name="Cheawchanlertfa P."/>
            <person name="Kosugi A."/>
            <person name="Cheevadhanarak S."/>
            <person name="Ratanakhanokchai K."/>
        </authorList>
    </citation>
    <scope>NUCLEOTIDE SEQUENCE [LARGE SCALE GENOMIC DNA]</scope>
    <source>
        <strain evidence="1 2">CT4</strain>
    </source>
</reference>
<dbReference type="Proteomes" id="UP000286268">
    <property type="component" value="Chromosome"/>
</dbReference>
<keyword evidence="2" id="KW-1185">Reference proteome</keyword>
<accession>A0A3R5UFM1</accession>
<gene>
    <name evidence="1" type="ORF">C1I91_13215</name>
</gene>
<dbReference type="AlphaFoldDB" id="A0A3R5UFM1"/>
<dbReference type="RefSeq" id="WP_128213303.1">
    <property type="nucleotide sequence ID" value="NZ_CP025746.1"/>
</dbReference>
<evidence type="ECO:0000313" key="2">
    <source>
        <dbReference type="Proteomes" id="UP000286268"/>
    </source>
</evidence>
<dbReference type="OrthoDB" id="10000212at2"/>
<sequence>MMLDVEILKLMDDISNIKDFDDSYSFLTMLEEDSRFTQVSSLKYFYKGYMIENMLQVYSEVYVQKLKFINTLEITSAPKFIDYIKCGQGESFIITFLPGCEDSLPLPYSQFSENVTDVAKKIFLDDMRKLSTYKVIHSYAAKDYNYWTVRSKDGHILLKDWECLSRIENDTELQEMIKSIEEKLYNNVKI</sequence>
<protein>
    <submittedName>
        <fullName evidence="1">Uncharacterized protein</fullName>
    </submittedName>
</protein>
<dbReference type="EMBL" id="CP025746">
    <property type="protein sequence ID" value="QAA32514.1"/>
    <property type="molecule type" value="Genomic_DNA"/>
</dbReference>
<organism evidence="1 2">
    <name type="scientific">Clostridium manihotivorum</name>
    <dbReference type="NCBI Taxonomy" id="2320868"/>
    <lineage>
        <taxon>Bacteria</taxon>
        <taxon>Bacillati</taxon>
        <taxon>Bacillota</taxon>
        <taxon>Clostridia</taxon>
        <taxon>Eubacteriales</taxon>
        <taxon>Clostridiaceae</taxon>
        <taxon>Clostridium</taxon>
    </lineage>
</organism>
<dbReference type="KEGG" id="cmah:C1I91_13215"/>
<name>A0A3R5UFM1_9CLOT</name>
<proteinExistence type="predicted"/>
<evidence type="ECO:0000313" key="1">
    <source>
        <dbReference type="EMBL" id="QAA32514.1"/>
    </source>
</evidence>